<accession>A0A9W6UL51</accession>
<gene>
    <name evidence="2" type="ORF">Kpho01_01650</name>
</gene>
<reference evidence="2" key="1">
    <citation type="submission" date="2023-02" db="EMBL/GenBank/DDBJ databases">
        <title>Kitasatospora phosalacinea NBRC 14362.</title>
        <authorList>
            <person name="Ichikawa N."/>
            <person name="Sato H."/>
            <person name="Tonouchi N."/>
        </authorList>
    </citation>
    <scope>NUCLEOTIDE SEQUENCE</scope>
    <source>
        <strain evidence="2">NBRC 14362</strain>
    </source>
</reference>
<feature type="chain" id="PRO_5040853311" description="Secreted protein" evidence="1">
    <location>
        <begin position="17"/>
        <end position="92"/>
    </location>
</feature>
<comment type="caution">
    <text evidence="2">The sequence shown here is derived from an EMBL/GenBank/DDBJ whole genome shotgun (WGS) entry which is preliminary data.</text>
</comment>
<dbReference type="EMBL" id="BSRX01000001">
    <property type="protein sequence ID" value="GLW52154.1"/>
    <property type="molecule type" value="Genomic_DNA"/>
</dbReference>
<evidence type="ECO:0000313" key="2">
    <source>
        <dbReference type="EMBL" id="GLW52154.1"/>
    </source>
</evidence>
<keyword evidence="1" id="KW-0732">Signal</keyword>
<protein>
    <recommendedName>
        <fullName evidence="4">Secreted protein</fullName>
    </recommendedName>
</protein>
<dbReference type="Proteomes" id="UP001165143">
    <property type="component" value="Unassembled WGS sequence"/>
</dbReference>
<sequence>MSALATLGMTSTAAQAAAMTGALPASREKRLPRVGRMGFTCVLPLQLGADRRGAAEDRLATVDPHRRSWGPPMATMLARSCRGVNTFDTLAK</sequence>
<evidence type="ECO:0000313" key="3">
    <source>
        <dbReference type="Proteomes" id="UP001165143"/>
    </source>
</evidence>
<evidence type="ECO:0008006" key="4">
    <source>
        <dbReference type="Google" id="ProtNLM"/>
    </source>
</evidence>
<dbReference type="AlphaFoldDB" id="A0A9W6UL51"/>
<feature type="signal peptide" evidence="1">
    <location>
        <begin position="1"/>
        <end position="16"/>
    </location>
</feature>
<name>A0A9W6UL51_9ACTN</name>
<evidence type="ECO:0000256" key="1">
    <source>
        <dbReference type="SAM" id="SignalP"/>
    </source>
</evidence>
<proteinExistence type="predicted"/>
<organism evidence="2 3">
    <name type="scientific">Kitasatospora phosalacinea</name>
    <dbReference type="NCBI Taxonomy" id="2065"/>
    <lineage>
        <taxon>Bacteria</taxon>
        <taxon>Bacillati</taxon>
        <taxon>Actinomycetota</taxon>
        <taxon>Actinomycetes</taxon>
        <taxon>Kitasatosporales</taxon>
        <taxon>Streptomycetaceae</taxon>
        <taxon>Kitasatospora</taxon>
    </lineage>
</organism>